<dbReference type="InterPro" id="IPR009003">
    <property type="entry name" value="Peptidase_S1_PA"/>
</dbReference>
<organism evidence="3 4">
    <name type="scientific">Stagnimonas aquatica</name>
    <dbReference type="NCBI Taxonomy" id="2689987"/>
    <lineage>
        <taxon>Bacteria</taxon>
        <taxon>Pseudomonadati</taxon>
        <taxon>Pseudomonadota</taxon>
        <taxon>Gammaproteobacteria</taxon>
        <taxon>Nevskiales</taxon>
        <taxon>Nevskiaceae</taxon>
        <taxon>Stagnimonas</taxon>
    </lineage>
</organism>
<comment type="caution">
    <text evidence="3">The sequence shown here is derived from an EMBL/GenBank/DDBJ whole genome shotgun (WGS) entry which is preliminary data.</text>
</comment>
<name>A0A3N0VGN9_9GAMM</name>
<feature type="signal peptide" evidence="2">
    <location>
        <begin position="1"/>
        <end position="25"/>
    </location>
</feature>
<dbReference type="Proteomes" id="UP000282106">
    <property type="component" value="Unassembled WGS sequence"/>
</dbReference>
<protein>
    <submittedName>
        <fullName evidence="3">Serine protease</fullName>
    </submittedName>
</protein>
<evidence type="ECO:0000313" key="4">
    <source>
        <dbReference type="Proteomes" id="UP000282106"/>
    </source>
</evidence>
<dbReference type="Gene3D" id="2.40.10.10">
    <property type="entry name" value="Trypsin-like serine proteases"/>
    <property type="match status" value="2"/>
</dbReference>
<dbReference type="EMBL" id="RJVO01000002">
    <property type="protein sequence ID" value="ROH91937.1"/>
    <property type="molecule type" value="Genomic_DNA"/>
</dbReference>
<evidence type="ECO:0000256" key="2">
    <source>
        <dbReference type="SAM" id="SignalP"/>
    </source>
</evidence>
<feature type="region of interest" description="Disordered" evidence="1">
    <location>
        <begin position="442"/>
        <end position="480"/>
    </location>
</feature>
<dbReference type="PANTHER" id="PTHR36234">
    <property type="entry name" value="LYSYL ENDOPEPTIDASE"/>
    <property type="match status" value="1"/>
</dbReference>
<dbReference type="PANTHER" id="PTHR36234:SF5">
    <property type="entry name" value="LYSYL ENDOPEPTIDASE"/>
    <property type="match status" value="1"/>
</dbReference>
<dbReference type="InParanoid" id="A0A3N0VGN9"/>
<dbReference type="GO" id="GO:0006508">
    <property type="term" value="P:proteolysis"/>
    <property type="evidence" value="ECO:0007669"/>
    <property type="project" value="UniProtKB-KW"/>
</dbReference>
<dbReference type="GO" id="GO:0008233">
    <property type="term" value="F:peptidase activity"/>
    <property type="evidence" value="ECO:0007669"/>
    <property type="project" value="UniProtKB-KW"/>
</dbReference>
<evidence type="ECO:0000256" key="1">
    <source>
        <dbReference type="SAM" id="MobiDB-lite"/>
    </source>
</evidence>
<gene>
    <name evidence="3" type="ORF">ED208_06080</name>
</gene>
<keyword evidence="3" id="KW-0645">Protease</keyword>
<accession>A0A3N0VGN9</accession>
<feature type="chain" id="PRO_5018155079" evidence="2">
    <location>
        <begin position="26"/>
        <end position="504"/>
    </location>
</feature>
<dbReference type="Pfam" id="PF13365">
    <property type="entry name" value="Trypsin_2"/>
    <property type="match status" value="1"/>
</dbReference>
<dbReference type="SUPFAM" id="SSF50494">
    <property type="entry name" value="Trypsin-like serine proteases"/>
    <property type="match status" value="1"/>
</dbReference>
<reference evidence="3 4" key="1">
    <citation type="submission" date="2018-10" db="EMBL/GenBank/DDBJ databases">
        <authorList>
            <person name="Chen W.-M."/>
        </authorList>
    </citation>
    <scope>NUCLEOTIDE SEQUENCE [LARGE SCALE GENOMIC DNA]</scope>
    <source>
        <strain evidence="3 4">THS-13</strain>
    </source>
</reference>
<keyword evidence="3" id="KW-0378">Hydrolase</keyword>
<evidence type="ECO:0000313" key="3">
    <source>
        <dbReference type="EMBL" id="ROH91937.1"/>
    </source>
</evidence>
<keyword evidence="2" id="KW-0732">Signal</keyword>
<sequence>MRTSLPTPLLLSLALASAVLTPAKASQRLALTAVPQTLLTPAEVRAEIGRVQGDPLRYAVAEPLNLDQRSGAWDQTETGLARWRLRIASDGARSLSLHLRELNLPQGAQLWLYDASGSGDRQGPYDRDSAAIYQGELWLPVVRASEAVLEVQLPMDATPELHLAVAEAFHGFRSLTSADGVEPKASIGSDSGSCNIDVVCSAGNDWRSEIRSTVLLSTAGVSLCSGSLVSNTAQDDRPLILTANHCGIRSSNVRTVTAYFNLQSGTCGGNQNGRTDQNLAGASFLARDENSDFTLFTLASKPPSTYNAYYAGWDARSGVAPQCGVAIHHPSGDEKKISVYNSAATPADNNRICQNDSCSSFFTVDAWRVVWTQGTTEAGSSGAALWNQDHRVVGVLSGGGASCSARSEPDYFARLERGWTANSSGSGQLKAHLDPNSSGCLTLSGKNPGSASPVTACSDPPPSDGSSCAPDSGDGGGGSPGPALLAGLALLAISRRACRAAAAA</sequence>
<keyword evidence="4" id="KW-1185">Reference proteome</keyword>
<feature type="compositionally biased region" description="Polar residues" evidence="1">
    <location>
        <begin position="442"/>
        <end position="455"/>
    </location>
</feature>
<proteinExistence type="predicted"/>
<dbReference type="InterPro" id="IPR043504">
    <property type="entry name" value="Peptidase_S1_PA_chymotrypsin"/>
</dbReference>
<dbReference type="AlphaFoldDB" id="A0A3N0VGN9"/>
<dbReference type="RefSeq" id="WP_123210981.1">
    <property type="nucleotide sequence ID" value="NZ_RJVO01000002.1"/>
</dbReference>